<dbReference type="Proteomes" id="UP000217153">
    <property type="component" value="Chromosome"/>
</dbReference>
<feature type="transmembrane region" description="Helical" evidence="8">
    <location>
        <begin position="199"/>
        <end position="216"/>
    </location>
</feature>
<keyword evidence="10" id="KW-1185">Reference proteome</keyword>
<evidence type="ECO:0000313" key="9">
    <source>
        <dbReference type="EMBL" id="ASY09721.1"/>
    </source>
</evidence>
<evidence type="ECO:0000256" key="8">
    <source>
        <dbReference type="SAM" id="Phobius"/>
    </source>
</evidence>
<keyword evidence="4" id="KW-1003">Cell membrane</keyword>
<feature type="transmembrane region" description="Helical" evidence="8">
    <location>
        <begin position="45"/>
        <end position="68"/>
    </location>
</feature>
<sequence length="224" mass="25064">MSILEWLFEAQIQFGSKSITYREIIGGLLGLTSAVFGLKRKVFAWPIGITGDALLFTVFLGAVFSFGADGDEKTFYGQAGRNLLLIFVSIYGWIRWNQHRKSGAPGTPAVVPRWTTTKEKMVLVPAIIIFYTLAYQLFKSLGQTGTWLAVDTWIFTGTALATFGMSRGYVEFWLVWVAVDLVGVPFAFSNGYYPTGTLYAIYLPFVIWGFISWLKISKKEKVSS</sequence>
<organism evidence="9 10">
    <name type="scientific">Candidatus Nanopelagicus limnae</name>
    <dbReference type="NCBI Taxonomy" id="1884634"/>
    <lineage>
        <taxon>Bacteria</taxon>
        <taxon>Bacillati</taxon>
        <taxon>Actinomycetota</taxon>
        <taxon>Actinomycetes</taxon>
        <taxon>Candidatus Nanopelagicales</taxon>
        <taxon>Candidatus Nanopelagicaceae</taxon>
        <taxon>Candidatus Nanopelagicus</taxon>
    </lineage>
</organism>
<feature type="transmembrane region" description="Helical" evidence="8">
    <location>
        <begin position="74"/>
        <end position="94"/>
    </location>
</feature>
<evidence type="ECO:0000256" key="6">
    <source>
        <dbReference type="ARBA" id="ARBA00022989"/>
    </source>
</evidence>
<evidence type="ECO:0000256" key="4">
    <source>
        <dbReference type="ARBA" id="ARBA00022475"/>
    </source>
</evidence>
<comment type="subcellular location">
    <subcellularLocation>
        <location evidence="1">Cell membrane</location>
        <topology evidence="1">Multi-pass membrane protein</topology>
    </subcellularLocation>
</comment>
<dbReference type="Pfam" id="PF04973">
    <property type="entry name" value="NMN_transporter"/>
    <property type="match status" value="1"/>
</dbReference>
<accession>A0A249JYW7</accession>
<dbReference type="GO" id="GO:0005886">
    <property type="term" value="C:plasma membrane"/>
    <property type="evidence" value="ECO:0007669"/>
    <property type="project" value="UniProtKB-SubCell"/>
</dbReference>
<keyword evidence="6 8" id="KW-1133">Transmembrane helix</keyword>
<evidence type="ECO:0000256" key="2">
    <source>
        <dbReference type="ARBA" id="ARBA00006669"/>
    </source>
</evidence>
<name>A0A249JYW7_9ACTN</name>
<dbReference type="RefSeq" id="WP_095681025.1">
    <property type="nucleotide sequence ID" value="NZ_CP016768.2"/>
</dbReference>
<keyword evidence="3" id="KW-0813">Transport</keyword>
<dbReference type="PANTHER" id="PTHR36122:SF2">
    <property type="entry name" value="NICOTINAMIDE RIBOSIDE TRANSPORTER PNUC"/>
    <property type="match status" value="1"/>
</dbReference>
<dbReference type="NCBIfam" id="TIGR01528">
    <property type="entry name" value="NMN_trans_PnuC"/>
    <property type="match status" value="1"/>
</dbReference>
<dbReference type="GO" id="GO:0034257">
    <property type="term" value="F:nicotinamide riboside transmembrane transporter activity"/>
    <property type="evidence" value="ECO:0007669"/>
    <property type="project" value="InterPro"/>
</dbReference>
<gene>
    <name evidence="9" type="ORF">B1s21122_05225</name>
</gene>
<evidence type="ECO:0000256" key="3">
    <source>
        <dbReference type="ARBA" id="ARBA00022448"/>
    </source>
</evidence>
<evidence type="ECO:0000256" key="5">
    <source>
        <dbReference type="ARBA" id="ARBA00022692"/>
    </source>
</evidence>
<keyword evidence="5 8" id="KW-0812">Transmembrane</keyword>
<feature type="transmembrane region" description="Helical" evidence="8">
    <location>
        <begin position="121"/>
        <end position="138"/>
    </location>
</feature>
<dbReference type="InterPro" id="IPR006419">
    <property type="entry name" value="NMN_transpt_PnuC"/>
</dbReference>
<protein>
    <submittedName>
        <fullName evidence="9">Nicotinamide mononucleotide transporter</fullName>
    </submittedName>
</protein>
<proteinExistence type="inferred from homology"/>
<dbReference type="EMBL" id="CP016768">
    <property type="protein sequence ID" value="ASY09721.1"/>
    <property type="molecule type" value="Genomic_DNA"/>
</dbReference>
<dbReference type="OrthoDB" id="9791248at2"/>
<evidence type="ECO:0000313" key="10">
    <source>
        <dbReference type="Proteomes" id="UP000217153"/>
    </source>
</evidence>
<evidence type="ECO:0000256" key="1">
    <source>
        <dbReference type="ARBA" id="ARBA00004651"/>
    </source>
</evidence>
<feature type="transmembrane region" description="Helical" evidence="8">
    <location>
        <begin position="20"/>
        <end position="38"/>
    </location>
</feature>
<reference evidence="10" key="1">
    <citation type="submission" date="2016-10" db="EMBL/GenBank/DDBJ databases">
        <title>High microdiversification within the ubiquitous acI lineage of Actinobacteria.</title>
        <authorList>
            <person name="Neuenschwander S.M."/>
            <person name="Salcher M."/>
            <person name="Ghai R."/>
            <person name="Pernthaler J."/>
        </authorList>
    </citation>
    <scope>NUCLEOTIDE SEQUENCE [LARGE SCALE GENOMIC DNA]</scope>
</reference>
<dbReference type="AlphaFoldDB" id="A0A249JYW7"/>
<feature type="transmembrane region" description="Helical" evidence="8">
    <location>
        <begin position="144"/>
        <end position="165"/>
    </location>
</feature>
<dbReference type="PANTHER" id="PTHR36122">
    <property type="entry name" value="NICOTINAMIDE RIBOSIDE TRANSPORTER PNUC"/>
    <property type="match status" value="1"/>
</dbReference>
<dbReference type="KEGG" id="abam:B1s21122_05225"/>
<comment type="similarity">
    <text evidence="2">Belongs to the nicotinamide ribonucleoside (NR) uptake permease (TC 4.B.1) family.</text>
</comment>
<feature type="transmembrane region" description="Helical" evidence="8">
    <location>
        <begin position="172"/>
        <end position="193"/>
    </location>
</feature>
<evidence type="ECO:0000256" key="7">
    <source>
        <dbReference type="ARBA" id="ARBA00023136"/>
    </source>
</evidence>
<keyword evidence="7 8" id="KW-0472">Membrane</keyword>